<dbReference type="KEGG" id="spon:HME9304_02166"/>
<evidence type="ECO:0000259" key="10">
    <source>
        <dbReference type="Pfam" id="PF19081"/>
    </source>
</evidence>
<evidence type="ECO:0000313" key="12">
    <source>
        <dbReference type="Proteomes" id="UP000248536"/>
    </source>
</evidence>
<dbReference type="InterPro" id="IPR047589">
    <property type="entry name" value="DUF11_rpt"/>
</dbReference>
<dbReference type="Pfam" id="PF01345">
    <property type="entry name" value="DUF11"/>
    <property type="match status" value="1"/>
</dbReference>
<dbReference type="InterPro" id="IPR044023">
    <property type="entry name" value="Ig_7"/>
</dbReference>
<keyword evidence="4" id="KW-0677">Repeat</keyword>
<dbReference type="Gene3D" id="2.60.40.2030">
    <property type="match status" value="1"/>
</dbReference>
<dbReference type="SUPFAM" id="SSF141072">
    <property type="entry name" value="CalX-like"/>
    <property type="match status" value="1"/>
</dbReference>
<dbReference type="Proteomes" id="UP000248536">
    <property type="component" value="Chromosome"/>
</dbReference>
<protein>
    <recommendedName>
        <fullName evidence="13">DUF11 domain-containing protein</fullName>
    </recommendedName>
</protein>
<evidence type="ECO:0000256" key="7">
    <source>
        <dbReference type="SAM" id="Phobius"/>
    </source>
</evidence>
<dbReference type="AlphaFoldDB" id="A0A2Z4LTL5"/>
<dbReference type="GO" id="GO:0016020">
    <property type="term" value="C:membrane"/>
    <property type="evidence" value="ECO:0007669"/>
    <property type="project" value="InterPro"/>
</dbReference>
<dbReference type="Pfam" id="PF18884">
    <property type="entry name" value="TSP3_bac"/>
    <property type="match status" value="2"/>
</dbReference>
<reference evidence="11 12" key="1">
    <citation type="submission" date="2018-06" db="EMBL/GenBank/DDBJ databases">
        <title>Spongiibacterium sp. HME9304 Genome sequencing and assembly.</title>
        <authorList>
            <person name="Kang H."/>
            <person name="Kim H."/>
            <person name="Joh K."/>
        </authorList>
    </citation>
    <scope>NUCLEOTIDE SEQUENCE [LARGE SCALE GENOMIC DNA]</scope>
    <source>
        <strain evidence="11 12">HME9304</strain>
    </source>
</reference>
<evidence type="ECO:0000256" key="4">
    <source>
        <dbReference type="ARBA" id="ARBA00022737"/>
    </source>
</evidence>
<dbReference type="Pfam" id="PF03160">
    <property type="entry name" value="Calx-beta"/>
    <property type="match status" value="1"/>
</dbReference>
<feature type="transmembrane region" description="Helical" evidence="7">
    <location>
        <begin position="21"/>
        <end position="40"/>
    </location>
</feature>
<feature type="domain" description="Ig-like" evidence="10">
    <location>
        <begin position="426"/>
        <end position="503"/>
    </location>
</feature>
<feature type="compositionally biased region" description="Acidic residues" evidence="6">
    <location>
        <begin position="604"/>
        <end position="614"/>
    </location>
</feature>
<gene>
    <name evidence="11" type="ORF">HME9304_02166</name>
</gene>
<accession>A0A2Z4LTL5</accession>
<dbReference type="NCBIfam" id="TIGR01451">
    <property type="entry name" value="B_ant_repeat"/>
    <property type="match status" value="1"/>
</dbReference>
<dbReference type="InterPro" id="IPR003644">
    <property type="entry name" value="Calx_beta"/>
</dbReference>
<keyword evidence="2" id="KW-0964">Secreted</keyword>
<sequence>MLPLLKKTSPLFFSNYRKEKILFIAFVLFGLNLGFGQFAVTIENANGPEDAGAIALSATLDNDVEGGFTVQISTTDGSATLNDNDYVGIAGRTLTFDGTAGETVNFTVTPIADATEEPDETLVISMENLGNTTLTVDISDTATITITNDDACTAGNVAPVLDGSVDTIFCDIFAQDLDEYTNSLAPAGSDLRWSTNPDITETDDYLETSFTSIAGTYYGFFYDQLNDCTSPSFNVTLTSNTTPSSGVANNVAACTFAGGASTIDLDDQLAGADTGFWTSLDLPQNVIGPDNEVSFLFRPLGEYRFRFTTNGAVAPCNNQATELVITVIDCFELCNAGTTAPVLDTSEPTVFCDEINANLDDYVISNPPPNSQLRWSTDPNVLPPNLNSGVIVTNAASYFGYYYDEDNNCRSPLITISLQLFTSPEVINTTGETRCGPGTLILEASASDSGFLNWYASPTGGSVIGVGSSFETPFISETTSFFVEATANGCSSERTEVVATVNPLPFVGTPTNTIACNVLGNEDPTVIDLDDTLTGEDSGSWSIVTDLSGGTLVIGSGNTVDFENLPTGNYVFEYTTDGAIAPCTDSTVQVIIFVSNCLFDTDNDGLSDSEENDLGTDPNNPDTDGDGLTDGEEVLVVDDLSTPLIPENMTDPLDSCDPFLTPACNPDPIDLALAKTVNEETVLLNREVSFTITLENNTMDRVIDIVVNDLLGAGFDYIAHTASKGLYDPITGDWSIDNIIPEEILTLEITVTVLEIGTLTNTATIISTFPIDTVENNNVASASVEVIPSPCQTPGTLCNIFSPNGDGFNDTLKLVDPNNEFEDARLEVFDRYGNSVFKMDSYDSSWDGTGDNGELPKGTYFYLLDLKDGSEVTKGWIQIIR</sequence>
<feature type="region of interest" description="Disordered" evidence="6">
    <location>
        <begin position="604"/>
        <end position="628"/>
    </location>
</feature>
<evidence type="ECO:0000256" key="6">
    <source>
        <dbReference type="SAM" id="MobiDB-lite"/>
    </source>
</evidence>
<evidence type="ECO:0000259" key="9">
    <source>
        <dbReference type="Pfam" id="PF03160"/>
    </source>
</evidence>
<dbReference type="NCBIfam" id="TIGR04131">
    <property type="entry name" value="Bac_Flav_CTERM"/>
    <property type="match status" value="1"/>
</dbReference>
<evidence type="ECO:0000259" key="8">
    <source>
        <dbReference type="Pfam" id="PF01345"/>
    </source>
</evidence>
<dbReference type="OrthoDB" id="1236981at2"/>
<organism evidence="11 12">
    <name type="scientific">Flagellimonas maritima</name>
    <dbReference type="NCBI Taxonomy" id="1383885"/>
    <lineage>
        <taxon>Bacteria</taxon>
        <taxon>Pseudomonadati</taxon>
        <taxon>Bacteroidota</taxon>
        <taxon>Flavobacteriia</taxon>
        <taxon>Flavobacteriales</taxon>
        <taxon>Flavobacteriaceae</taxon>
        <taxon>Flagellimonas</taxon>
    </lineage>
</organism>
<evidence type="ECO:0008006" key="13">
    <source>
        <dbReference type="Google" id="ProtNLM"/>
    </source>
</evidence>
<keyword evidence="7" id="KW-1133">Transmembrane helix</keyword>
<dbReference type="InterPro" id="IPR026341">
    <property type="entry name" value="T9SS_type_B"/>
</dbReference>
<comment type="subcellular location">
    <subcellularLocation>
        <location evidence="1">Secreted</location>
    </subcellularLocation>
</comment>
<feature type="domain" description="DUF11" evidence="8">
    <location>
        <begin position="670"/>
        <end position="784"/>
    </location>
</feature>
<evidence type="ECO:0000256" key="3">
    <source>
        <dbReference type="ARBA" id="ARBA00022729"/>
    </source>
</evidence>
<dbReference type="GO" id="GO:0007154">
    <property type="term" value="P:cell communication"/>
    <property type="evidence" value="ECO:0007669"/>
    <property type="project" value="InterPro"/>
</dbReference>
<dbReference type="Pfam" id="PF19081">
    <property type="entry name" value="Ig_7"/>
    <property type="match status" value="1"/>
</dbReference>
<evidence type="ECO:0000256" key="2">
    <source>
        <dbReference type="ARBA" id="ARBA00022525"/>
    </source>
</evidence>
<dbReference type="InterPro" id="IPR001434">
    <property type="entry name" value="OmcB-like_DUF11"/>
</dbReference>
<keyword evidence="12" id="KW-1185">Reference proteome</keyword>
<dbReference type="InterPro" id="IPR038081">
    <property type="entry name" value="CalX-like_sf"/>
</dbReference>
<dbReference type="EMBL" id="CP030104">
    <property type="protein sequence ID" value="AWX45156.1"/>
    <property type="molecule type" value="Genomic_DNA"/>
</dbReference>
<name>A0A2Z4LTL5_9FLAO</name>
<feature type="domain" description="Calx-beta" evidence="9">
    <location>
        <begin position="48"/>
        <end position="150"/>
    </location>
</feature>
<evidence type="ECO:0000313" key="11">
    <source>
        <dbReference type="EMBL" id="AWX45156.1"/>
    </source>
</evidence>
<evidence type="ECO:0000256" key="1">
    <source>
        <dbReference type="ARBA" id="ARBA00004613"/>
    </source>
</evidence>
<keyword evidence="5" id="KW-0106">Calcium</keyword>
<keyword evidence="7" id="KW-0472">Membrane</keyword>
<dbReference type="InterPro" id="IPR059100">
    <property type="entry name" value="TSP3_bac"/>
</dbReference>
<dbReference type="Pfam" id="PF13585">
    <property type="entry name" value="CHU_C"/>
    <property type="match status" value="1"/>
</dbReference>
<keyword evidence="7" id="KW-0812">Transmembrane</keyword>
<proteinExistence type="predicted"/>
<keyword evidence="3" id="KW-0732">Signal</keyword>
<dbReference type="RefSeq" id="WP_112378570.1">
    <property type="nucleotide sequence ID" value="NZ_CP030104.1"/>
</dbReference>
<evidence type="ECO:0000256" key="5">
    <source>
        <dbReference type="ARBA" id="ARBA00022837"/>
    </source>
</evidence>